<gene>
    <name evidence="1" type="ORF">Q5M86_05975</name>
</gene>
<comment type="caution">
    <text evidence="1">The sequence shown here is derived from an EMBL/GenBank/DDBJ whole genome shotgun (WGS) entry which is preliminary data.</text>
</comment>
<dbReference type="InterPro" id="IPR003207">
    <property type="entry name" value="Ppandiol/glycerol_DeHydtase_su"/>
</dbReference>
<dbReference type="PIRSF" id="PIRSF018505">
    <property type="entry name" value="Prpndl_dhdrts_sm"/>
    <property type="match status" value="1"/>
</dbReference>
<dbReference type="InterPro" id="IPR036091">
    <property type="entry name" value="Prodiol/glycerol_DeHase__sf_su"/>
</dbReference>
<reference evidence="1" key="1">
    <citation type="submission" date="2023-07" db="EMBL/GenBank/DDBJ databases">
        <title>Mucosal microbiota of week-old chicken and adult hens.</title>
        <authorList>
            <person name="Volf J."/>
            <person name="Karasova D."/>
            <person name="Crhanova M."/>
            <person name="Faldynova M."/>
            <person name="Prikrylova H."/>
            <person name="Zeman M."/>
            <person name="Babak V."/>
            <person name="Rajova J."/>
            <person name="Rychlik I."/>
        </authorList>
    </citation>
    <scope>NUCLEOTIDE SEQUENCE</scope>
    <source>
        <strain evidence="1">ET902</strain>
    </source>
</reference>
<dbReference type="Proteomes" id="UP001175147">
    <property type="component" value="Unassembled WGS sequence"/>
</dbReference>
<keyword evidence="2" id="KW-1185">Reference proteome</keyword>
<dbReference type="RefSeq" id="WP_020003497.1">
    <property type="nucleotide sequence ID" value="NZ_CALXOU010000071.1"/>
</dbReference>
<sequence>MDEQLLEKMIKEIVNNISNTSNVKSVSNTINVSAKDYPLGYNRKDLIKTSTGKSLDDITLEAVMNDRVGPNDVRITAETLEYQAQIAESVGRKIFAMNLRRAAELTRISDDRILEIYNALRPFRSTKAELIAIADELENKYSATISASLVREAAEVYEKRDRLRRK</sequence>
<dbReference type="NCBIfam" id="NF011972">
    <property type="entry name" value="PRK15443.1-3"/>
    <property type="match status" value="1"/>
</dbReference>
<dbReference type="Pfam" id="PF02287">
    <property type="entry name" value="Dehydratase_SU"/>
    <property type="match status" value="1"/>
</dbReference>
<name>A0ABT8YWP1_9SPIR</name>
<dbReference type="SUPFAM" id="SSF47148">
    <property type="entry name" value="Diol dehydratase, gamma subunit"/>
    <property type="match status" value="1"/>
</dbReference>
<protein>
    <submittedName>
        <fullName evidence="1">Diol dehydratase small subunit</fullName>
    </submittedName>
</protein>
<evidence type="ECO:0000313" key="1">
    <source>
        <dbReference type="EMBL" id="MDO7020316.1"/>
    </source>
</evidence>
<organism evidence="1 2">
    <name type="scientific">Brachyspira innocens</name>
    <dbReference type="NCBI Taxonomy" id="13264"/>
    <lineage>
        <taxon>Bacteria</taxon>
        <taxon>Pseudomonadati</taxon>
        <taxon>Spirochaetota</taxon>
        <taxon>Spirochaetia</taxon>
        <taxon>Brachyspirales</taxon>
        <taxon>Brachyspiraceae</taxon>
        <taxon>Brachyspira</taxon>
    </lineage>
</organism>
<dbReference type="EMBL" id="JAUPBM010000059">
    <property type="protein sequence ID" value="MDO7020316.1"/>
    <property type="molecule type" value="Genomic_DNA"/>
</dbReference>
<accession>A0ABT8YWP1</accession>
<dbReference type="Gene3D" id="1.10.1510.20">
    <property type="entry name" value="Propanediol/glycerol dehydratase, small subunit"/>
    <property type="match status" value="1"/>
</dbReference>
<evidence type="ECO:0000313" key="2">
    <source>
        <dbReference type="Proteomes" id="UP001175147"/>
    </source>
</evidence>
<proteinExistence type="predicted"/>